<accession>A0A4Y9ZG37</accession>
<organism evidence="8 9">
    <name type="scientific">Dentipellis fragilis</name>
    <dbReference type="NCBI Taxonomy" id="205917"/>
    <lineage>
        <taxon>Eukaryota</taxon>
        <taxon>Fungi</taxon>
        <taxon>Dikarya</taxon>
        <taxon>Basidiomycota</taxon>
        <taxon>Agaricomycotina</taxon>
        <taxon>Agaricomycetes</taxon>
        <taxon>Russulales</taxon>
        <taxon>Hericiaceae</taxon>
        <taxon>Dentipellis</taxon>
    </lineage>
</organism>
<evidence type="ECO:0000313" key="8">
    <source>
        <dbReference type="EMBL" id="TFY72863.1"/>
    </source>
</evidence>
<feature type="transmembrane region" description="Helical" evidence="6">
    <location>
        <begin position="437"/>
        <end position="462"/>
    </location>
</feature>
<feature type="transmembrane region" description="Helical" evidence="6">
    <location>
        <begin position="332"/>
        <end position="356"/>
    </location>
</feature>
<dbReference type="Gene3D" id="1.20.1720.10">
    <property type="entry name" value="Multidrug resistance protein D"/>
    <property type="match status" value="1"/>
</dbReference>
<feature type="region of interest" description="Disordered" evidence="5">
    <location>
        <begin position="587"/>
        <end position="679"/>
    </location>
</feature>
<feature type="compositionally biased region" description="Low complexity" evidence="5">
    <location>
        <begin position="590"/>
        <end position="604"/>
    </location>
</feature>
<dbReference type="GO" id="GO:0022857">
    <property type="term" value="F:transmembrane transporter activity"/>
    <property type="evidence" value="ECO:0007669"/>
    <property type="project" value="InterPro"/>
</dbReference>
<dbReference type="STRING" id="205917.A0A4Y9ZG37"/>
<feature type="compositionally biased region" description="Basic and acidic residues" evidence="5">
    <location>
        <begin position="19"/>
        <end position="29"/>
    </location>
</feature>
<keyword evidence="3 6" id="KW-1133">Transmembrane helix</keyword>
<dbReference type="Proteomes" id="UP000298327">
    <property type="component" value="Unassembled WGS sequence"/>
</dbReference>
<feature type="transmembrane region" description="Helical" evidence="6">
    <location>
        <begin position="368"/>
        <end position="388"/>
    </location>
</feature>
<feature type="transmembrane region" description="Helical" evidence="6">
    <location>
        <begin position="219"/>
        <end position="237"/>
    </location>
</feature>
<feature type="compositionally biased region" description="Basic and acidic residues" evidence="5">
    <location>
        <begin position="605"/>
        <end position="653"/>
    </location>
</feature>
<proteinExistence type="predicted"/>
<evidence type="ECO:0000256" key="3">
    <source>
        <dbReference type="ARBA" id="ARBA00022989"/>
    </source>
</evidence>
<reference evidence="8 9" key="1">
    <citation type="submission" date="2019-02" db="EMBL/GenBank/DDBJ databases">
        <title>Genome sequencing of the rare red list fungi Dentipellis fragilis.</title>
        <authorList>
            <person name="Buettner E."/>
            <person name="Kellner H."/>
        </authorList>
    </citation>
    <scope>NUCLEOTIDE SEQUENCE [LARGE SCALE GENOMIC DNA]</scope>
    <source>
        <strain evidence="8 9">DSM 105465</strain>
    </source>
</reference>
<feature type="transmembrane region" description="Helical" evidence="6">
    <location>
        <begin position="154"/>
        <end position="178"/>
    </location>
</feature>
<dbReference type="PROSITE" id="PS50850">
    <property type="entry name" value="MFS"/>
    <property type="match status" value="1"/>
</dbReference>
<dbReference type="GO" id="GO:0005886">
    <property type="term" value="C:plasma membrane"/>
    <property type="evidence" value="ECO:0007669"/>
    <property type="project" value="TreeGrafter"/>
</dbReference>
<dbReference type="AlphaFoldDB" id="A0A4Y9ZG37"/>
<sequence>MASDNTEGRSTTLPTNDDMPIKSDSDDQEKGAVTEVREALLDIEHAVVVDDPRKWSPFRKATALFIIASASMIAGLAVNIYNPAIGQIEDQLHATSGEISLSLSLFILLQGGVPIIWSSVSEILGRKIVYITSITLSVVGCIVAAEAHSIGVLIGMRCIQAVGSSAVMAIGAATLADIYDPSERGTMMGIYYAAPLLGPSLGPILGGILTQLLDWRATFWFLVIFMGCTVVMFVCFFRDTFRRERSLVYQTVLRRNRELREREILASKRSSKTVVYEQSEKKTTKQDVQSAVEPVDALPESVTPPLEEVKLSLKDVNPFPPQLLVLRRWNNVAILFASGLFFGFTYCIMYTCALTLENKYHYNFLKTGLVMLSFGVGSMCGSILGGRWSDRVLRQLKALNGGHHYPEMRLESTKPAMPFFPLAVIAYGWLAEKHVHIAALCVALFFSGFFSVWIYSSTLAYIVDANTGRSSSAVATNSCFRGLSAFVFAEIAVPLLNSIGDGGLYTLWAGILIVTEGLVLVVLYKGGRWREKAEAREARRPTCHWLAIVLRYMGIQQSGMPVPDQPEDIEEDQAVESGMHQDVMTDGADTENAASSEASNTATAHSEDEKDARLRRREQMLIKQQTELKEKREARLAAKRTQDENRRREDAMRRPPKRRATPPDSPLSVLSRRFLPGNK</sequence>
<feature type="transmembrane region" description="Helical" evidence="6">
    <location>
        <begin position="128"/>
        <end position="148"/>
    </location>
</feature>
<dbReference type="CDD" id="cd17323">
    <property type="entry name" value="MFS_Tpo1_MDR_like"/>
    <property type="match status" value="1"/>
</dbReference>
<dbReference type="InterPro" id="IPR020846">
    <property type="entry name" value="MFS_dom"/>
</dbReference>
<dbReference type="InterPro" id="IPR036259">
    <property type="entry name" value="MFS_trans_sf"/>
</dbReference>
<comment type="subcellular location">
    <subcellularLocation>
        <location evidence="1">Membrane</location>
        <topology evidence="1">Multi-pass membrane protein</topology>
    </subcellularLocation>
</comment>
<evidence type="ECO:0000256" key="5">
    <source>
        <dbReference type="SAM" id="MobiDB-lite"/>
    </source>
</evidence>
<dbReference type="PANTHER" id="PTHR23502:SF5">
    <property type="entry name" value="QUINIDINE RESISTANCE PROTEIN 3"/>
    <property type="match status" value="1"/>
</dbReference>
<keyword evidence="9" id="KW-1185">Reference proteome</keyword>
<feature type="transmembrane region" description="Helical" evidence="6">
    <location>
        <begin position="101"/>
        <end position="121"/>
    </location>
</feature>
<evidence type="ECO:0000256" key="1">
    <source>
        <dbReference type="ARBA" id="ARBA00004141"/>
    </source>
</evidence>
<evidence type="ECO:0000256" key="2">
    <source>
        <dbReference type="ARBA" id="ARBA00022692"/>
    </source>
</evidence>
<evidence type="ECO:0000256" key="6">
    <source>
        <dbReference type="SAM" id="Phobius"/>
    </source>
</evidence>
<evidence type="ECO:0000259" key="7">
    <source>
        <dbReference type="PROSITE" id="PS50850"/>
    </source>
</evidence>
<protein>
    <recommendedName>
        <fullName evidence="7">Major facilitator superfamily (MFS) profile domain-containing protein</fullName>
    </recommendedName>
</protein>
<feature type="transmembrane region" description="Helical" evidence="6">
    <location>
        <begin position="190"/>
        <end position="213"/>
    </location>
</feature>
<evidence type="ECO:0000313" key="9">
    <source>
        <dbReference type="Proteomes" id="UP000298327"/>
    </source>
</evidence>
<feature type="domain" description="Major facilitator superfamily (MFS) profile" evidence="7">
    <location>
        <begin position="63"/>
        <end position="527"/>
    </location>
</feature>
<evidence type="ECO:0000256" key="4">
    <source>
        <dbReference type="ARBA" id="ARBA00023136"/>
    </source>
</evidence>
<feature type="transmembrane region" description="Helical" evidence="6">
    <location>
        <begin position="61"/>
        <end position="81"/>
    </location>
</feature>
<keyword evidence="2 6" id="KW-0812">Transmembrane</keyword>
<feature type="compositionally biased region" description="Polar residues" evidence="5">
    <location>
        <begin position="1"/>
        <end position="15"/>
    </location>
</feature>
<dbReference type="PANTHER" id="PTHR23502">
    <property type="entry name" value="MAJOR FACILITATOR SUPERFAMILY"/>
    <property type="match status" value="1"/>
</dbReference>
<feature type="region of interest" description="Disordered" evidence="5">
    <location>
        <begin position="1"/>
        <end position="29"/>
    </location>
</feature>
<feature type="transmembrane region" description="Helical" evidence="6">
    <location>
        <begin position="505"/>
        <end position="524"/>
    </location>
</feature>
<keyword evidence="4 6" id="KW-0472">Membrane</keyword>
<gene>
    <name evidence="8" type="ORF">EVG20_g160</name>
</gene>
<comment type="caution">
    <text evidence="8">The sequence shown here is derived from an EMBL/GenBank/DDBJ whole genome shotgun (WGS) entry which is preliminary data.</text>
</comment>
<dbReference type="OrthoDB" id="2585655at2759"/>
<dbReference type="Gene3D" id="1.20.1250.20">
    <property type="entry name" value="MFS general substrate transporter like domains"/>
    <property type="match status" value="1"/>
</dbReference>
<dbReference type="Pfam" id="PF07690">
    <property type="entry name" value="MFS_1"/>
    <property type="match status" value="1"/>
</dbReference>
<name>A0A4Y9ZG37_9AGAM</name>
<dbReference type="EMBL" id="SEOQ01000003">
    <property type="protein sequence ID" value="TFY72863.1"/>
    <property type="molecule type" value="Genomic_DNA"/>
</dbReference>
<dbReference type="SUPFAM" id="SSF103473">
    <property type="entry name" value="MFS general substrate transporter"/>
    <property type="match status" value="1"/>
</dbReference>
<dbReference type="InterPro" id="IPR011701">
    <property type="entry name" value="MFS"/>
</dbReference>